<feature type="compositionally biased region" description="Low complexity" evidence="5">
    <location>
        <begin position="159"/>
        <end position="184"/>
    </location>
</feature>
<dbReference type="PANTHER" id="PTHR15549:SF30">
    <property type="entry name" value="MID2 DOMAIN-CONTAINING PROTEIN"/>
    <property type="match status" value="1"/>
</dbReference>
<feature type="compositionally biased region" description="Polar residues" evidence="5">
    <location>
        <begin position="136"/>
        <end position="157"/>
    </location>
</feature>
<dbReference type="PANTHER" id="PTHR15549">
    <property type="entry name" value="PAIRED IMMUNOGLOBULIN-LIKE TYPE 2 RECEPTOR"/>
    <property type="match status" value="1"/>
</dbReference>
<feature type="compositionally biased region" description="Low complexity" evidence="5">
    <location>
        <begin position="511"/>
        <end position="526"/>
    </location>
</feature>
<dbReference type="AlphaFoldDB" id="A0A0W0FLI0"/>
<organism evidence="7 8">
    <name type="scientific">Moniliophthora roreri</name>
    <name type="common">Frosty pod rot fungus</name>
    <name type="synonym">Monilia roreri</name>
    <dbReference type="NCBI Taxonomy" id="221103"/>
    <lineage>
        <taxon>Eukaryota</taxon>
        <taxon>Fungi</taxon>
        <taxon>Dikarya</taxon>
        <taxon>Basidiomycota</taxon>
        <taxon>Agaricomycotina</taxon>
        <taxon>Agaricomycetes</taxon>
        <taxon>Agaricomycetidae</taxon>
        <taxon>Agaricales</taxon>
        <taxon>Marasmiineae</taxon>
        <taxon>Marasmiaceae</taxon>
        <taxon>Moniliophthora</taxon>
    </lineage>
</organism>
<dbReference type="GO" id="GO:0016020">
    <property type="term" value="C:membrane"/>
    <property type="evidence" value="ECO:0007669"/>
    <property type="project" value="UniProtKB-SubCell"/>
</dbReference>
<reference evidence="7 8" key="1">
    <citation type="submission" date="2015-12" db="EMBL/GenBank/DDBJ databases">
        <title>Draft genome sequence of Moniliophthora roreri, the causal agent of frosty pod rot of cacao.</title>
        <authorList>
            <person name="Aime M.C."/>
            <person name="Diaz-Valderrama J.R."/>
            <person name="Kijpornyongpan T."/>
            <person name="Phillips-Mora W."/>
        </authorList>
    </citation>
    <scope>NUCLEOTIDE SEQUENCE [LARGE SCALE GENOMIC DNA]</scope>
    <source>
        <strain evidence="7 8">MCA 2952</strain>
    </source>
</reference>
<feature type="compositionally biased region" description="Acidic residues" evidence="5">
    <location>
        <begin position="549"/>
        <end position="559"/>
    </location>
</feature>
<feature type="compositionally biased region" description="Low complexity" evidence="5">
    <location>
        <begin position="28"/>
        <end position="135"/>
    </location>
</feature>
<feature type="region of interest" description="Disordered" evidence="5">
    <location>
        <begin position="236"/>
        <end position="255"/>
    </location>
</feature>
<feature type="region of interest" description="Disordered" evidence="5">
    <location>
        <begin position="437"/>
        <end position="559"/>
    </location>
</feature>
<name>A0A0W0FLI0_MONRR</name>
<evidence type="ECO:0000256" key="2">
    <source>
        <dbReference type="ARBA" id="ARBA00022692"/>
    </source>
</evidence>
<proteinExistence type="predicted"/>
<feature type="region of interest" description="Disordered" evidence="5">
    <location>
        <begin position="28"/>
        <end position="184"/>
    </location>
</feature>
<evidence type="ECO:0000256" key="4">
    <source>
        <dbReference type="ARBA" id="ARBA00023136"/>
    </source>
</evidence>
<evidence type="ECO:0000256" key="6">
    <source>
        <dbReference type="SAM" id="Phobius"/>
    </source>
</evidence>
<comment type="caution">
    <text evidence="7">The sequence shown here is derived from an EMBL/GenBank/DDBJ whole genome shotgun (WGS) entry which is preliminary data.</text>
</comment>
<evidence type="ECO:0000256" key="3">
    <source>
        <dbReference type="ARBA" id="ARBA00022989"/>
    </source>
</evidence>
<evidence type="ECO:0000256" key="1">
    <source>
        <dbReference type="ARBA" id="ARBA00004167"/>
    </source>
</evidence>
<comment type="subcellular location">
    <subcellularLocation>
        <location evidence="1">Membrane</location>
        <topology evidence="1">Single-pass membrane protein</topology>
    </subcellularLocation>
</comment>
<dbReference type="eggNOG" id="ENOG502SA67">
    <property type="taxonomic scope" value="Eukaryota"/>
</dbReference>
<protein>
    <submittedName>
        <fullName evidence="7">Uncharacterized protein</fullName>
    </submittedName>
</protein>
<gene>
    <name evidence="7" type="ORF">WG66_10344</name>
</gene>
<accession>A0A0W0FLI0</accession>
<evidence type="ECO:0000256" key="5">
    <source>
        <dbReference type="SAM" id="MobiDB-lite"/>
    </source>
</evidence>
<dbReference type="Proteomes" id="UP000054988">
    <property type="component" value="Unassembled WGS sequence"/>
</dbReference>
<sequence>MSLLRRQAHRKIVARDVLVNKRQTGFTPTAQFSSQQAQSTTTSTSATTQPTTTPAAPTTPTTPTTHTTPTTPTTSSTSTSTTSNTAVTTPTTTTTSSTTPLIPPLISISTSSTSTSSTLVTTPTTPNTPTIVNQPQNGANDNPTPTTQARQQLTEFVTASRSVPSSVPSVSASGSPESSGSSGKTGSIAGGIFGAVVGLVAICVFVSFILRRYRKRNLEREASHFDAGDFRRSAVMLGDSQSEKRGHTPRPPSMVERRMQHTPMSTYSFTYSQEGSQAGYGATQQAQYPQQAYYGQQYNALSPPNSANPLMHNSPSPFSPGPVSPTSSYMDYGNVGPAPGQYLTRSNSGGSQGTRRLSAISIAQSLHNPHPPSPQLANAILSPTNEYIDATRSSVTPYQEAQYAAITQQLNFAPPQAPSPVVDKPRRSSVNSEFDTRVLDFPAPPPSPSPSSSAHTVPPTLPEIRVESRDSSDFSASVTSGVAAAKEKGTTEVTPSPLNTSVAKATESKEPSSPSSPASPSSSHPSPLVPGTTARPALSANADKRPDTVYEDGDAYGGM</sequence>
<keyword evidence="3 6" id="KW-1133">Transmembrane helix</keyword>
<evidence type="ECO:0000313" key="8">
    <source>
        <dbReference type="Proteomes" id="UP000054988"/>
    </source>
</evidence>
<keyword evidence="2 6" id="KW-0812">Transmembrane</keyword>
<feature type="compositionally biased region" description="Polar residues" evidence="5">
    <location>
        <begin position="491"/>
        <end position="503"/>
    </location>
</feature>
<evidence type="ECO:0000313" key="7">
    <source>
        <dbReference type="EMBL" id="KTB37174.1"/>
    </source>
</evidence>
<feature type="transmembrane region" description="Helical" evidence="6">
    <location>
        <begin position="188"/>
        <end position="210"/>
    </location>
</feature>
<keyword evidence="4 6" id="KW-0472">Membrane</keyword>
<dbReference type="GO" id="GO:0071944">
    <property type="term" value="C:cell periphery"/>
    <property type="evidence" value="ECO:0007669"/>
    <property type="project" value="UniProtKB-ARBA"/>
</dbReference>
<dbReference type="EMBL" id="LATX01001869">
    <property type="protein sequence ID" value="KTB37174.1"/>
    <property type="molecule type" value="Genomic_DNA"/>
</dbReference>
<dbReference type="InterPro" id="IPR051694">
    <property type="entry name" value="Immunoregulatory_rcpt-like"/>
</dbReference>